<evidence type="ECO:0000313" key="1">
    <source>
        <dbReference type="EMBL" id="MEZ0165984.1"/>
    </source>
</evidence>
<keyword evidence="2" id="KW-1185">Reference proteome</keyword>
<sequence length="56" mass="5770">MTNPGGTHEDVLNGTSPVLSDTERAVLGDVTVTQVRGRHVPAGRSRLPVPPPLAGS</sequence>
<proteinExistence type="predicted"/>
<gene>
    <name evidence="1" type="ORF">AB2L27_14585</name>
</gene>
<dbReference type="RefSeq" id="WP_370442209.1">
    <property type="nucleotide sequence ID" value="NZ_JBGFTU010000017.1"/>
</dbReference>
<evidence type="ECO:0000313" key="2">
    <source>
        <dbReference type="Proteomes" id="UP001565927"/>
    </source>
</evidence>
<protein>
    <submittedName>
        <fullName evidence="1">Uncharacterized protein</fullName>
    </submittedName>
</protein>
<dbReference type="Proteomes" id="UP001565927">
    <property type="component" value="Unassembled WGS sequence"/>
</dbReference>
<dbReference type="EMBL" id="JBGFTU010000017">
    <property type="protein sequence ID" value="MEZ0165984.1"/>
    <property type="molecule type" value="Genomic_DNA"/>
</dbReference>
<name>A0ABV4H3W4_9ACTN</name>
<organism evidence="1 2">
    <name type="scientific">Kineococcus halophytocola</name>
    <dbReference type="NCBI Taxonomy" id="3234027"/>
    <lineage>
        <taxon>Bacteria</taxon>
        <taxon>Bacillati</taxon>
        <taxon>Actinomycetota</taxon>
        <taxon>Actinomycetes</taxon>
        <taxon>Kineosporiales</taxon>
        <taxon>Kineosporiaceae</taxon>
        <taxon>Kineococcus</taxon>
    </lineage>
</organism>
<comment type="caution">
    <text evidence="1">The sequence shown here is derived from an EMBL/GenBank/DDBJ whole genome shotgun (WGS) entry which is preliminary data.</text>
</comment>
<accession>A0ABV4H3W4</accession>
<reference evidence="1 2" key="1">
    <citation type="submission" date="2024-07" db="EMBL/GenBank/DDBJ databases">
        <authorList>
            <person name="Thanompreechachai J."/>
            <person name="Duangmal K."/>
        </authorList>
    </citation>
    <scope>NUCLEOTIDE SEQUENCE [LARGE SCALE GENOMIC DNA]</scope>
    <source>
        <strain evidence="1 2">LSe6-4</strain>
    </source>
</reference>